<name>A0A180GMD9_PUCT1</name>
<evidence type="ECO:0000313" key="4">
    <source>
        <dbReference type="Proteomes" id="UP000005240"/>
    </source>
</evidence>
<keyword evidence="4" id="KW-1185">Reference proteome</keyword>
<dbReference type="EnsemblFungi" id="PTTG_27285-t43_1">
    <property type="protein sequence ID" value="PTTG_27285-t43_1-p1"/>
    <property type="gene ID" value="PTTG_27285"/>
</dbReference>
<organism evidence="2">
    <name type="scientific">Puccinia triticina (isolate 1-1 / race 1 (BBBD))</name>
    <name type="common">Brown leaf rust fungus</name>
    <dbReference type="NCBI Taxonomy" id="630390"/>
    <lineage>
        <taxon>Eukaryota</taxon>
        <taxon>Fungi</taxon>
        <taxon>Dikarya</taxon>
        <taxon>Basidiomycota</taxon>
        <taxon>Pucciniomycotina</taxon>
        <taxon>Pucciniomycetes</taxon>
        <taxon>Pucciniales</taxon>
        <taxon>Pucciniaceae</taxon>
        <taxon>Puccinia</taxon>
    </lineage>
</organism>
<dbReference type="VEuPathDB" id="FungiDB:PTTG_27285"/>
<reference evidence="2" key="2">
    <citation type="submission" date="2016-05" db="EMBL/GenBank/DDBJ databases">
        <title>Comparative analysis highlights variable genome content of wheat rusts and divergence of the mating loci.</title>
        <authorList>
            <person name="Cuomo C.A."/>
            <person name="Bakkeren G."/>
            <person name="Szabo L."/>
            <person name="Khalil H."/>
            <person name="Joly D."/>
            <person name="Goldberg J."/>
            <person name="Young S."/>
            <person name="Zeng Q."/>
            <person name="Fellers J."/>
        </authorList>
    </citation>
    <scope>NUCLEOTIDE SEQUENCE [LARGE SCALE GENOMIC DNA]</scope>
    <source>
        <strain evidence="2">1-1 BBBD Race 1</strain>
    </source>
</reference>
<proteinExistence type="predicted"/>
<evidence type="ECO:0000313" key="2">
    <source>
        <dbReference type="EMBL" id="OAV93638.1"/>
    </source>
</evidence>
<dbReference type="EMBL" id="ADAS02000049">
    <property type="protein sequence ID" value="OAV93638.1"/>
    <property type="molecule type" value="Genomic_DNA"/>
</dbReference>
<dbReference type="AlphaFoldDB" id="A0A180GMD9"/>
<reference evidence="3" key="4">
    <citation type="submission" date="2025-05" db="UniProtKB">
        <authorList>
            <consortium name="EnsemblFungi"/>
        </authorList>
    </citation>
    <scope>IDENTIFICATION</scope>
    <source>
        <strain evidence="3">isolate 1-1 / race 1 (BBBD)</strain>
    </source>
</reference>
<feature type="region of interest" description="Disordered" evidence="1">
    <location>
        <begin position="1"/>
        <end position="35"/>
    </location>
</feature>
<evidence type="ECO:0000256" key="1">
    <source>
        <dbReference type="SAM" id="MobiDB-lite"/>
    </source>
</evidence>
<accession>A0A180GMD9</accession>
<protein>
    <submittedName>
        <fullName evidence="2 3">Uncharacterized protein</fullName>
    </submittedName>
</protein>
<sequence>MEEDRSANSEIFKQSAEEFSHPGVVQSESTSSSSPSSFSLEFCFGGQAPNNQMDSLGGGLRSSIELESTQMSYFKPSMIVLSAKEEDHPANVGEIVPPDLSEPVGALHCPATLLDQLSDHPKLLNVTRGGNRILISLNLLSSYDFINAREGSVAHINTAKSFCFLITTGEADLSFAQRRTGVGPDRLLTSKGRLRNEGKLDSFQLACGQRNDGWSFSTFYAVDCHPIWSEFFVLAEFERVEIKLHNIITSIIKLWTISTCFKRATALFLVAGFAADQVKRFFSRGDLLDQNTGQSSSPGYEFYSQEPSPVLTQPNQNLTKGCISFPVHVEFILFVPITPNPPSHNTRKQRVSASTAPQSNKVLSKEEKIVIEWLTNNTDLIQFKNAVIQAIKTDKDEAIAIFRRLESAAIFEDFVHIAQITPDSGKIVCCLVQKNPKDSAQRETVYKHLKQTQASTCGTSLANTPLQSRGLLKSRNACLCQSRGSERVLPLDDALSNYMGESNSTKPKQSDALGLTKI</sequence>
<reference evidence="3 4" key="3">
    <citation type="journal article" date="2017" name="G3 (Bethesda)">
        <title>Comparative analysis highlights variable genome content of wheat rusts and divergence of the mating loci.</title>
        <authorList>
            <person name="Cuomo C.A."/>
            <person name="Bakkeren G."/>
            <person name="Khalil H.B."/>
            <person name="Panwar V."/>
            <person name="Joly D."/>
            <person name="Linning R."/>
            <person name="Sakthikumar S."/>
            <person name="Song X."/>
            <person name="Adiconis X."/>
            <person name="Fan L."/>
            <person name="Goldberg J.M."/>
            <person name="Levin J.Z."/>
            <person name="Young S."/>
            <person name="Zeng Q."/>
            <person name="Anikster Y."/>
            <person name="Bruce M."/>
            <person name="Wang M."/>
            <person name="Yin C."/>
            <person name="McCallum B."/>
            <person name="Szabo L.J."/>
            <person name="Hulbert S."/>
            <person name="Chen X."/>
            <person name="Fellers J.P."/>
        </authorList>
    </citation>
    <scope>NUCLEOTIDE SEQUENCE</scope>
    <source>
        <strain evidence="4">Isolate 1-1 / race 1 (BBBD)</strain>
        <strain evidence="3">isolate 1-1 / race 1 (BBBD)</strain>
    </source>
</reference>
<evidence type="ECO:0000313" key="3">
    <source>
        <dbReference type="EnsemblFungi" id="PTTG_27285-t43_1-p1"/>
    </source>
</evidence>
<reference evidence="2" key="1">
    <citation type="submission" date="2009-11" db="EMBL/GenBank/DDBJ databases">
        <authorList>
            <consortium name="The Broad Institute Genome Sequencing Platform"/>
            <person name="Ward D."/>
            <person name="Feldgarden M."/>
            <person name="Earl A."/>
            <person name="Young S.K."/>
            <person name="Zeng Q."/>
            <person name="Koehrsen M."/>
            <person name="Alvarado L."/>
            <person name="Berlin A."/>
            <person name="Bochicchio J."/>
            <person name="Borenstein D."/>
            <person name="Chapman S.B."/>
            <person name="Chen Z."/>
            <person name="Engels R."/>
            <person name="Freedman E."/>
            <person name="Gellesch M."/>
            <person name="Goldberg J."/>
            <person name="Griggs A."/>
            <person name="Gujja S."/>
            <person name="Heilman E."/>
            <person name="Heiman D."/>
            <person name="Hepburn T."/>
            <person name="Howarth C."/>
            <person name="Jen D."/>
            <person name="Larson L."/>
            <person name="Lewis B."/>
            <person name="Mehta T."/>
            <person name="Park D."/>
            <person name="Pearson M."/>
            <person name="Roberts A."/>
            <person name="Saif S."/>
            <person name="Shea T."/>
            <person name="Shenoy N."/>
            <person name="Sisk P."/>
            <person name="Stolte C."/>
            <person name="Sykes S."/>
            <person name="Thomson T."/>
            <person name="Walk T."/>
            <person name="White J."/>
            <person name="Yandava C."/>
            <person name="Izard J."/>
            <person name="Baranova O.V."/>
            <person name="Blanton J.M."/>
            <person name="Tanner A.C."/>
            <person name="Dewhirst F.E."/>
            <person name="Haas B."/>
            <person name="Nusbaum C."/>
            <person name="Birren B."/>
        </authorList>
    </citation>
    <scope>NUCLEOTIDE SEQUENCE [LARGE SCALE GENOMIC DNA]</scope>
    <source>
        <strain evidence="2">1-1 BBBD Race 1</strain>
    </source>
</reference>
<gene>
    <name evidence="2" type="ORF">PTTG_27285</name>
</gene>
<dbReference type="Proteomes" id="UP000005240">
    <property type="component" value="Unassembled WGS sequence"/>
</dbReference>
<feature type="region of interest" description="Disordered" evidence="1">
    <location>
        <begin position="499"/>
        <end position="518"/>
    </location>
</feature>